<feature type="non-terminal residue" evidence="2">
    <location>
        <position position="55"/>
    </location>
</feature>
<name>A0A3M7PLD9_BRAPC</name>
<accession>A0A3M7PLD9</accession>
<sequence length="55" mass="6122">MVLNVNSKPQSTTMPYFLRKYKDQTKSATLTTSNRHYSYSSSSSSSSSWSSSSTT</sequence>
<dbReference type="EMBL" id="REGN01009996">
    <property type="protein sequence ID" value="RMZ99921.1"/>
    <property type="molecule type" value="Genomic_DNA"/>
</dbReference>
<reference evidence="2 3" key="1">
    <citation type="journal article" date="2018" name="Sci. Rep.">
        <title>Genomic signatures of local adaptation to the degree of environmental predictability in rotifers.</title>
        <authorList>
            <person name="Franch-Gras L."/>
            <person name="Hahn C."/>
            <person name="Garcia-Roger E.M."/>
            <person name="Carmona M.J."/>
            <person name="Serra M."/>
            <person name="Gomez A."/>
        </authorList>
    </citation>
    <scope>NUCLEOTIDE SEQUENCE [LARGE SCALE GENOMIC DNA]</scope>
    <source>
        <strain evidence="2">HYR1</strain>
    </source>
</reference>
<evidence type="ECO:0000313" key="3">
    <source>
        <dbReference type="Proteomes" id="UP000276133"/>
    </source>
</evidence>
<dbReference type="AlphaFoldDB" id="A0A3M7PLD9"/>
<keyword evidence="3" id="KW-1185">Reference proteome</keyword>
<proteinExistence type="predicted"/>
<organism evidence="2 3">
    <name type="scientific">Brachionus plicatilis</name>
    <name type="common">Marine rotifer</name>
    <name type="synonym">Brachionus muelleri</name>
    <dbReference type="NCBI Taxonomy" id="10195"/>
    <lineage>
        <taxon>Eukaryota</taxon>
        <taxon>Metazoa</taxon>
        <taxon>Spiralia</taxon>
        <taxon>Gnathifera</taxon>
        <taxon>Rotifera</taxon>
        <taxon>Eurotatoria</taxon>
        <taxon>Monogononta</taxon>
        <taxon>Pseudotrocha</taxon>
        <taxon>Ploima</taxon>
        <taxon>Brachionidae</taxon>
        <taxon>Brachionus</taxon>
    </lineage>
</organism>
<evidence type="ECO:0000313" key="2">
    <source>
        <dbReference type="EMBL" id="RMZ99921.1"/>
    </source>
</evidence>
<protein>
    <submittedName>
        <fullName evidence="2">Uncharacterized protein</fullName>
    </submittedName>
</protein>
<feature type="region of interest" description="Disordered" evidence="1">
    <location>
        <begin position="33"/>
        <end position="55"/>
    </location>
</feature>
<evidence type="ECO:0000256" key="1">
    <source>
        <dbReference type="SAM" id="MobiDB-lite"/>
    </source>
</evidence>
<comment type="caution">
    <text evidence="2">The sequence shown here is derived from an EMBL/GenBank/DDBJ whole genome shotgun (WGS) entry which is preliminary data.</text>
</comment>
<dbReference type="Proteomes" id="UP000276133">
    <property type="component" value="Unassembled WGS sequence"/>
</dbReference>
<feature type="compositionally biased region" description="Low complexity" evidence="1">
    <location>
        <begin position="37"/>
        <end position="55"/>
    </location>
</feature>
<gene>
    <name evidence="2" type="ORF">BpHYR1_021921</name>
</gene>